<dbReference type="PROSITE" id="PS00737">
    <property type="entry name" value="THIOLASE_2"/>
    <property type="match status" value="1"/>
</dbReference>
<sequence length="376" mass="39114">MGNVYLLGGLRTPFARRKGALADTHPAELLGTLTKNALTSVGVAPEDVDQVITGCVTKTGDQANSIGRTAWLTAGLPSEVPGTTVDARCGSSQQAAHYGAGLIASGAVDVVVANGVEHMTRHPLGQDVGEGMGDPLSPQYRDLYEVTSQGESAERIADHWKQDRVRCDELALASQERARDAIASGRLAIEIDPVGAFATDSGPRESTMEGLGALRTVFRPDGVLTAGNSSQITDGASCVVLVSESFAVEHGLTPLAQVEHQTLVGVDPVWKLTGPMPATKKILERNGLRPSDIGTAEVNEAFASVLGAWLEEIGFPHERTNVNGGAIALGHPVGATGTRLLLTAAHELRRGGHERALVTMCCGGGLGTATILKAVA</sequence>
<dbReference type="InParanoid" id="A0A1I5NII0"/>
<feature type="domain" description="Thiolase N-terminal" evidence="6">
    <location>
        <begin position="4"/>
        <end position="245"/>
    </location>
</feature>
<dbReference type="SUPFAM" id="SSF53901">
    <property type="entry name" value="Thiolase-like"/>
    <property type="match status" value="2"/>
</dbReference>
<organism evidence="8 9">
    <name type="scientific">Actinomadura madurae</name>
    <dbReference type="NCBI Taxonomy" id="1993"/>
    <lineage>
        <taxon>Bacteria</taxon>
        <taxon>Bacillati</taxon>
        <taxon>Actinomycetota</taxon>
        <taxon>Actinomycetes</taxon>
        <taxon>Streptosporangiales</taxon>
        <taxon>Thermomonosporaceae</taxon>
        <taxon>Actinomadura</taxon>
    </lineage>
</organism>
<name>A0A1I5NII0_9ACTN</name>
<evidence type="ECO:0000313" key="9">
    <source>
        <dbReference type="Proteomes" id="UP000183413"/>
    </source>
</evidence>
<comment type="similarity">
    <text evidence="1 5">Belongs to the thiolase-like superfamily. Thiolase family.</text>
</comment>
<feature type="active site" description="Acyl-thioester intermediate" evidence="4">
    <location>
        <position position="89"/>
    </location>
</feature>
<evidence type="ECO:0000256" key="5">
    <source>
        <dbReference type="RuleBase" id="RU003557"/>
    </source>
</evidence>
<dbReference type="Proteomes" id="UP000183413">
    <property type="component" value="Unassembled WGS sequence"/>
</dbReference>
<dbReference type="eggNOG" id="COG0183">
    <property type="taxonomic scope" value="Bacteria"/>
</dbReference>
<dbReference type="Pfam" id="PF02803">
    <property type="entry name" value="Thiolase_C"/>
    <property type="match status" value="1"/>
</dbReference>
<dbReference type="InterPro" id="IPR002155">
    <property type="entry name" value="Thiolase"/>
</dbReference>
<dbReference type="InterPro" id="IPR020616">
    <property type="entry name" value="Thiolase_N"/>
</dbReference>
<accession>A0A1I5NII0</accession>
<dbReference type="InterPro" id="IPR016039">
    <property type="entry name" value="Thiolase-like"/>
</dbReference>
<dbReference type="EMBL" id="FOVH01000012">
    <property type="protein sequence ID" value="SFP21470.1"/>
    <property type="molecule type" value="Genomic_DNA"/>
</dbReference>
<dbReference type="STRING" id="1993.SAMN04489713_112169"/>
<keyword evidence="9" id="KW-1185">Reference proteome</keyword>
<dbReference type="GO" id="GO:0016747">
    <property type="term" value="F:acyltransferase activity, transferring groups other than amino-acyl groups"/>
    <property type="evidence" value="ECO:0007669"/>
    <property type="project" value="InterPro"/>
</dbReference>
<evidence type="ECO:0000256" key="4">
    <source>
        <dbReference type="PIRSR" id="PIRSR000429-1"/>
    </source>
</evidence>
<feature type="domain" description="Thiolase C-terminal" evidence="7">
    <location>
        <begin position="252"/>
        <end position="373"/>
    </location>
</feature>
<evidence type="ECO:0000256" key="3">
    <source>
        <dbReference type="ARBA" id="ARBA00023315"/>
    </source>
</evidence>
<dbReference type="Pfam" id="PF00108">
    <property type="entry name" value="Thiolase_N"/>
    <property type="match status" value="1"/>
</dbReference>
<dbReference type="RefSeq" id="WP_075023067.1">
    <property type="nucleotide sequence ID" value="NZ_FOVH01000012.1"/>
</dbReference>
<dbReference type="PANTHER" id="PTHR43365">
    <property type="entry name" value="BLR7806 PROTEIN"/>
    <property type="match status" value="1"/>
</dbReference>
<dbReference type="InterPro" id="IPR020617">
    <property type="entry name" value="Thiolase_C"/>
</dbReference>
<feature type="active site" description="Proton acceptor" evidence="4">
    <location>
        <position position="361"/>
    </location>
</feature>
<keyword evidence="2 5" id="KW-0808">Transferase</keyword>
<reference evidence="8 9" key="1">
    <citation type="submission" date="2016-10" db="EMBL/GenBank/DDBJ databases">
        <authorList>
            <person name="de Groot N.N."/>
        </authorList>
    </citation>
    <scope>NUCLEOTIDE SEQUENCE [LARGE SCALE GENOMIC DNA]</scope>
    <source>
        <strain evidence="8 9">DSM 43067</strain>
    </source>
</reference>
<gene>
    <name evidence="8" type="ORF">SAMN04489713_112169</name>
</gene>
<proteinExistence type="inferred from homology"/>
<dbReference type="NCBIfam" id="TIGR01930">
    <property type="entry name" value="AcCoA-C-Actrans"/>
    <property type="match status" value="1"/>
</dbReference>
<dbReference type="PANTHER" id="PTHR43365:SF1">
    <property type="entry name" value="ACETYL-COA C-ACYLTRANSFERASE"/>
    <property type="match status" value="1"/>
</dbReference>
<dbReference type="InterPro" id="IPR020613">
    <property type="entry name" value="Thiolase_CS"/>
</dbReference>
<dbReference type="PIRSF" id="PIRSF000429">
    <property type="entry name" value="Ac-CoA_Ac_transf"/>
    <property type="match status" value="1"/>
</dbReference>
<protein>
    <submittedName>
        <fullName evidence="8">Acetyl-CoA C-acetyltransferase</fullName>
    </submittedName>
</protein>
<evidence type="ECO:0000256" key="1">
    <source>
        <dbReference type="ARBA" id="ARBA00010982"/>
    </source>
</evidence>
<dbReference type="PROSITE" id="PS00099">
    <property type="entry name" value="THIOLASE_3"/>
    <property type="match status" value="1"/>
</dbReference>
<feature type="active site" description="Proton acceptor" evidence="4">
    <location>
        <position position="331"/>
    </location>
</feature>
<evidence type="ECO:0000313" key="8">
    <source>
        <dbReference type="EMBL" id="SFP21470.1"/>
    </source>
</evidence>
<evidence type="ECO:0000256" key="2">
    <source>
        <dbReference type="ARBA" id="ARBA00022679"/>
    </source>
</evidence>
<dbReference type="InterPro" id="IPR020610">
    <property type="entry name" value="Thiolase_AS"/>
</dbReference>
<dbReference type="AlphaFoldDB" id="A0A1I5NII0"/>
<evidence type="ECO:0000259" key="7">
    <source>
        <dbReference type="Pfam" id="PF02803"/>
    </source>
</evidence>
<dbReference type="Gene3D" id="3.40.47.10">
    <property type="match status" value="1"/>
</dbReference>
<dbReference type="CDD" id="cd00751">
    <property type="entry name" value="thiolase"/>
    <property type="match status" value="1"/>
</dbReference>
<keyword evidence="3 5" id="KW-0012">Acyltransferase</keyword>
<evidence type="ECO:0000259" key="6">
    <source>
        <dbReference type="Pfam" id="PF00108"/>
    </source>
</evidence>